<evidence type="ECO:0000313" key="3">
    <source>
        <dbReference type="EMBL" id="GAA1900717.1"/>
    </source>
</evidence>
<feature type="region of interest" description="Disordered" evidence="1">
    <location>
        <begin position="148"/>
        <end position="168"/>
    </location>
</feature>
<dbReference type="InterPro" id="IPR003615">
    <property type="entry name" value="HNH_nuc"/>
</dbReference>
<dbReference type="CDD" id="cd00085">
    <property type="entry name" value="HNHc"/>
    <property type="match status" value="1"/>
</dbReference>
<protein>
    <recommendedName>
        <fullName evidence="2">HNH nuclease domain-containing protein</fullName>
    </recommendedName>
</protein>
<reference evidence="3 4" key="1">
    <citation type="journal article" date="2019" name="Int. J. Syst. Evol. Microbiol.">
        <title>The Global Catalogue of Microorganisms (GCM) 10K type strain sequencing project: providing services to taxonomists for standard genome sequencing and annotation.</title>
        <authorList>
            <consortium name="The Broad Institute Genomics Platform"/>
            <consortium name="The Broad Institute Genome Sequencing Center for Infectious Disease"/>
            <person name="Wu L."/>
            <person name="Ma J."/>
        </authorList>
    </citation>
    <scope>NUCLEOTIDE SEQUENCE [LARGE SCALE GENOMIC DNA]</scope>
    <source>
        <strain evidence="3 4">JCM 13316</strain>
    </source>
</reference>
<dbReference type="InterPro" id="IPR002711">
    <property type="entry name" value="HNH"/>
</dbReference>
<name>A0ABN2NS53_9MICC</name>
<feature type="domain" description="HNH nuclease" evidence="2">
    <location>
        <begin position="67"/>
        <end position="117"/>
    </location>
</feature>
<evidence type="ECO:0000313" key="4">
    <source>
        <dbReference type="Proteomes" id="UP001500784"/>
    </source>
</evidence>
<comment type="caution">
    <text evidence="3">The sequence shown here is derived from an EMBL/GenBank/DDBJ whole genome shotgun (WGS) entry which is preliminary data.</text>
</comment>
<dbReference type="SMART" id="SM00507">
    <property type="entry name" value="HNHc"/>
    <property type="match status" value="1"/>
</dbReference>
<accession>A0ABN2NS53</accession>
<dbReference type="Proteomes" id="UP001500784">
    <property type="component" value="Unassembled WGS sequence"/>
</dbReference>
<evidence type="ECO:0000256" key="1">
    <source>
        <dbReference type="SAM" id="MobiDB-lite"/>
    </source>
</evidence>
<evidence type="ECO:0000259" key="2">
    <source>
        <dbReference type="SMART" id="SM00507"/>
    </source>
</evidence>
<gene>
    <name evidence="3" type="ORF">GCM10009688_00020</name>
</gene>
<dbReference type="Pfam" id="PF01844">
    <property type="entry name" value="HNH"/>
    <property type="match status" value="1"/>
</dbReference>
<dbReference type="EMBL" id="BAAALV010000001">
    <property type="protein sequence ID" value="GAA1900717.1"/>
    <property type="molecule type" value="Genomic_DNA"/>
</dbReference>
<keyword evidence="4" id="KW-1185">Reference proteome</keyword>
<dbReference type="Gene3D" id="1.10.30.50">
    <property type="match status" value="1"/>
</dbReference>
<sequence length="168" mass="17254">MPAPAPGPGSMPVPAPGSALGPIPGPGLIPGTILGHAASVTLRRLYQDPLSGELTAMESKARAFPAGLARLIRTRDQTCRTPWCDAPIRHTDHIQPHAEGGPTSYTNGQGLCEACNHAKEAPGWNATAAPLNNAATPAHRHTVRITTPTGHTYTSTAPSLPGTAASSP</sequence>
<proteinExistence type="predicted"/>
<organism evidence="3 4">
    <name type="scientific">Arthrobacter gandavensis</name>
    <dbReference type="NCBI Taxonomy" id="169960"/>
    <lineage>
        <taxon>Bacteria</taxon>
        <taxon>Bacillati</taxon>
        <taxon>Actinomycetota</taxon>
        <taxon>Actinomycetes</taxon>
        <taxon>Micrococcales</taxon>
        <taxon>Micrococcaceae</taxon>
        <taxon>Arthrobacter</taxon>
    </lineage>
</organism>
<dbReference type="RefSeq" id="WP_152228419.1">
    <property type="nucleotide sequence ID" value="NZ_BAAALV010000001.1"/>
</dbReference>